<evidence type="ECO:0000256" key="1">
    <source>
        <dbReference type="SAM" id="MobiDB-lite"/>
    </source>
</evidence>
<gene>
    <name evidence="3" type="ORF">K8V40_11630</name>
</gene>
<feature type="chain" id="PRO_5036789843" evidence="2">
    <location>
        <begin position="19"/>
        <end position="340"/>
    </location>
</feature>
<feature type="signal peptide" evidence="2">
    <location>
        <begin position="1"/>
        <end position="18"/>
    </location>
</feature>
<feature type="region of interest" description="Disordered" evidence="1">
    <location>
        <begin position="22"/>
        <end position="41"/>
    </location>
</feature>
<dbReference type="CDD" id="cd13121">
    <property type="entry name" value="BF2867_like_C"/>
    <property type="match status" value="1"/>
</dbReference>
<evidence type="ECO:0000256" key="2">
    <source>
        <dbReference type="SAM" id="SignalP"/>
    </source>
</evidence>
<feature type="compositionally biased region" description="Low complexity" evidence="1">
    <location>
        <begin position="302"/>
        <end position="316"/>
    </location>
</feature>
<proteinExistence type="predicted"/>
<accession>A0A921HL87</accession>
<organism evidence="3 4">
    <name type="scientific">Phocaeicola plebeius</name>
    <dbReference type="NCBI Taxonomy" id="310297"/>
    <lineage>
        <taxon>Bacteria</taxon>
        <taxon>Pseudomonadati</taxon>
        <taxon>Bacteroidota</taxon>
        <taxon>Bacteroidia</taxon>
        <taxon>Bacteroidales</taxon>
        <taxon>Bacteroidaceae</taxon>
        <taxon>Phocaeicola</taxon>
    </lineage>
</organism>
<reference evidence="3" key="2">
    <citation type="submission" date="2021-09" db="EMBL/GenBank/DDBJ databases">
        <authorList>
            <person name="Gilroy R."/>
        </authorList>
    </citation>
    <scope>NUCLEOTIDE SEQUENCE</scope>
    <source>
        <strain evidence="3">9794</strain>
    </source>
</reference>
<evidence type="ECO:0000313" key="4">
    <source>
        <dbReference type="Proteomes" id="UP000722357"/>
    </source>
</evidence>
<name>A0A921HL87_9BACT</name>
<keyword evidence="2" id="KW-0732">Signal</keyword>
<comment type="caution">
    <text evidence="3">The sequence shown here is derived from an EMBL/GenBank/DDBJ whole genome shotgun (WGS) entry which is preliminary data.</text>
</comment>
<dbReference type="PROSITE" id="PS51257">
    <property type="entry name" value="PROKAR_LIPOPROTEIN"/>
    <property type="match status" value="1"/>
</dbReference>
<protein>
    <submittedName>
        <fullName evidence="3">Fimbrillin family protein</fullName>
    </submittedName>
</protein>
<dbReference type="EMBL" id="DYWE01000118">
    <property type="protein sequence ID" value="HJF82276.1"/>
    <property type="molecule type" value="Genomic_DNA"/>
</dbReference>
<feature type="compositionally biased region" description="Polar residues" evidence="1">
    <location>
        <begin position="269"/>
        <end position="286"/>
    </location>
</feature>
<sequence>MKTRTFLIAALYLLAACAKDEGADGSNQPGNETGDETPQETSISFTADIPAFVKGESRTTVDNNWSELLNPAVAVEIDGVVKAYTVDVKGSLTSEDPFLWGDKKEVTVNAWYPYVEGSKISDEALTVMADQSKLENFVGSDQLEVVSATATPSYSVLSFSHRVAKLVCSLTVENGTAEGAIVRLLNLKQVQEGTSVTATSDWKALMVPQTIPAGQDFVEVTVPSMGNLSFVSAPVTDFVFERGKVYYLNINVSKEGTTTVEISSSVAWGNSDTVSVPGNSTDVNPSPGQPGWEAGDGDTDMSGESSEVNSSSDNPSWGHNEKDDEELEANENKNNESTDN</sequence>
<dbReference type="CDD" id="cd13120">
    <property type="entry name" value="BF2867_like_N"/>
    <property type="match status" value="1"/>
</dbReference>
<reference evidence="3" key="1">
    <citation type="journal article" date="2021" name="PeerJ">
        <title>Extensive microbial diversity within the chicken gut microbiome revealed by metagenomics and culture.</title>
        <authorList>
            <person name="Gilroy R."/>
            <person name="Ravi A."/>
            <person name="Getino M."/>
            <person name="Pursley I."/>
            <person name="Horton D.L."/>
            <person name="Alikhan N.F."/>
            <person name="Baker D."/>
            <person name="Gharbi K."/>
            <person name="Hall N."/>
            <person name="Watson M."/>
            <person name="Adriaenssens E.M."/>
            <person name="Foster-Nyarko E."/>
            <person name="Jarju S."/>
            <person name="Secka A."/>
            <person name="Antonio M."/>
            <person name="Oren A."/>
            <person name="Chaudhuri R.R."/>
            <person name="La Ragione R."/>
            <person name="Hildebrand F."/>
            <person name="Pallen M.J."/>
        </authorList>
    </citation>
    <scope>NUCLEOTIDE SEQUENCE</scope>
    <source>
        <strain evidence="3">9794</strain>
    </source>
</reference>
<dbReference type="Pfam" id="PF13149">
    <property type="entry name" value="Mfa_like_1"/>
    <property type="match status" value="1"/>
</dbReference>
<dbReference type="AlphaFoldDB" id="A0A921HL87"/>
<dbReference type="Gene3D" id="2.60.40.2630">
    <property type="match status" value="1"/>
</dbReference>
<feature type="compositionally biased region" description="Basic and acidic residues" evidence="1">
    <location>
        <begin position="330"/>
        <end position="340"/>
    </location>
</feature>
<dbReference type="Proteomes" id="UP000722357">
    <property type="component" value="Unassembled WGS sequence"/>
</dbReference>
<dbReference type="InterPro" id="IPR025049">
    <property type="entry name" value="Mfa-like_1"/>
</dbReference>
<feature type="region of interest" description="Disordered" evidence="1">
    <location>
        <begin position="269"/>
        <end position="340"/>
    </location>
</feature>
<evidence type="ECO:0000313" key="3">
    <source>
        <dbReference type="EMBL" id="HJF82276.1"/>
    </source>
</evidence>